<sequence>MACCIGTRLAPLIKLAFDLPGIPITFWRDLMSALRWIREHGEWSVFVSNRIKEIRRRFVARISRHRVVFSDNGTNFRGAYKCLREIDWNKVAKEAGIFRITCKFNPPTVAWWGGRGRGLLEL</sequence>
<gene>
    <name evidence="1" type="ORF">AVEN_71403_1</name>
</gene>
<keyword evidence="2" id="KW-1185">Reference proteome</keyword>
<organism evidence="1 2">
    <name type="scientific">Araneus ventricosus</name>
    <name type="common">Orbweaver spider</name>
    <name type="synonym">Epeira ventricosa</name>
    <dbReference type="NCBI Taxonomy" id="182803"/>
    <lineage>
        <taxon>Eukaryota</taxon>
        <taxon>Metazoa</taxon>
        <taxon>Ecdysozoa</taxon>
        <taxon>Arthropoda</taxon>
        <taxon>Chelicerata</taxon>
        <taxon>Arachnida</taxon>
        <taxon>Araneae</taxon>
        <taxon>Araneomorphae</taxon>
        <taxon>Entelegynae</taxon>
        <taxon>Araneoidea</taxon>
        <taxon>Araneidae</taxon>
        <taxon>Araneus</taxon>
    </lineage>
</organism>
<dbReference type="EMBL" id="BGPR01000081">
    <property type="protein sequence ID" value="GBL91768.1"/>
    <property type="molecule type" value="Genomic_DNA"/>
</dbReference>
<comment type="caution">
    <text evidence="1">The sequence shown here is derived from an EMBL/GenBank/DDBJ whole genome shotgun (WGS) entry which is preliminary data.</text>
</comment>
<dbReference type="Proteomes" id="UP000499080">
    <property type="component" value="Unassembled WGS sequence"/>
</dbReference>
<evidence type="ECO:0000313" key="2">
    <source>
        <dbReference type="Proteomes" id="UP000499080"/>
    </source>
</evidence>
<dbReference type="OrthoDB" id="5872088at2759"/>
<reference evidence="1 2" key="1">
    <citation type="journal article" date="2019" name="Sci. Rep.">
        <title>Orb-weaving spider Araneus ventricosus genome elucidates the spidroin gene catalogue.</title>
        <authorList>
            <person name="Kono N."/>
            <person name="Nakamura H."/>
            <person name="Ohtoshi R."/>
            <person name="Moran D.A.P."/>
            <person name="Shinohara A."/>
            <person name="Yoshida Y."/>
            <person name="Fujiwara M."/>
            <person name="Mori M."/>
            <person name="Tomita M."/>
            <person name="Arakawa K."/>
        </authorList>
    </citation>
    <scope>NUCLEOTIDE SEQUENCE [LARGE SCALE GENOMIC DNA]</scope>
</reference>
<dbReference type="AlphaFoldDB" id="A0A4Y2BI69"/>
<evidence type="ECO:0008006" key="3">
    <source>
        <dbReference type="Google" id="ProtNLM"/>
    </source>
</evidence>
<name>A0A4Y2BI69_ARAVE</name>
<proteinExistence type="predicted"/>
<protein>
    <recommendedName>
        <fullName evidence="3">Integrase catalytic domain-containing protein</fullName>
    </recommendedName>
</protein>
<accession>A0A4Y2BI69</accession>
<evidence type="ECO:0000313" key="1">
    <source>
        <dbReference type="EMBL" id="GBL91768.1"/>
    </source>
</evidence>